<dbReference type="Gene3D" id="3.30.420.10">
    <property type="entry name" value="Ribonuclease H-like superfamily/Ribonuclease H"/>
    <property type="match status" value="1"/>
</dbReference>
<feature type="region of interest" description="Disordered" evidence="1">
    <location>
        <begin position="320"/>
        <end position="340"/>
    </location>
</feature>
<accession>H0QKZ8</accession>
<dbReference type="GO" id="GO:0015074">
    <property type="term" value="P:DNA integration"/>
    <property type="evidence" value="ECO:0007669"/>
    <property type="project" value="InterPro"/>
</dbReference>
<dbReference type="PROSITE" id="PS50994">
    <property type="entry name" value="INTEGRASE"/>
    <property type="match status" value="1"/>
</dbReference>
<evidence type="ECO:0000313" key="4">
    <source>
        <dbReference type="Proteomes" id="UP000003828"/>
    </source>
</evidence>
<evidence type="ECO:0000313" key="3">
    <source>
        <dbReference type="EMBL" id="GAB13499.1"/>
    </source>
</evidence>
<feature type="region of interest" description="Disordered" evidence="1">
    <location>
        <begin position="428"/>
        <end position="469"/>
    </location>
</feature>
<evidence type="ECO:0000259" key="2">
    <source>
        <dbReference type="PROSITE" id="PS50994"/>
    </source>
</evidence>
<comment type="caution">
    <text evidence="3">The sequence shown here is derived from an EMBL/GenBank/DDBJ whole genome shotgun (WGS) entry which is preliminary data.</text>
</comment>
<dbReference type="AlphaFoldDB" id="H0QKZ8"/>
<feature type="domain" description="Integrase catalytic" evidence="2">
    <location>
        <begin position="160"/>
        <end position="340"/>
    </location>
</feature>
<dbReference type="RefSeq" id="WP_003800803.1">
    <property type="nucleotide sequence ID" value="NZ_BAEG01000039.1"/>
</dbReference>
<evidence type="ECO:0000256" key="1">
    <source>
        <dbReference type="SAM" id="MobiDB-lite"/>
    </source>
</evidence>
<proteinExistence type="predicted"/>
<dbReference type="STRING" id="1077972.ARGLB_039_00860"/>
<keyword evidence="4" id="KW-1185">Reference proteome</keyword>
<dbReference type="Pfam" id="PF00665">
    <property type="entry name" value="rve"/>
    <property type="match status" value="1"/>
</dbReference>
<name>H0QKZ8_ARTG1</name>
<dbReference type="EMBL" id="BAEG01000039">
    <property type="protein sequence ID" value="GAB13499.1"/>
    <property type="molecule type" value="Genomic_DNA"/>
</dbReference>
<protein>
    <submittedName>
        <fullName evidence="3">Putative transposase</fullName>
    </submittedName>
</protein>
<dbReference type="eggNOG" id="COG2801">
    <property type="taxonomic scope" value="Bacteria"/>
</dbReference>
<dbReference type="InterPro" id="IPR001584">
    <property type="entry name" value="Integrase_cat-core"/>
</dbReference>
<dbReference type="InterPro" id="IPR036397">
    <property type="entry name" value="RNaseH_sf"/>
</dbReference>
<sequence>MAQRQAVTKKKALAYQSADRAGKSRILDELVELTGWHRDYARAALRDALVLKIIRPRPGRRPVYGPDLLPALIRCWAVLRAPAGRLLAPMLPVLVPLLRRDGELVITDEQAALLMRMSAATIDRKLAGERARLIPRGRSHTKPGTLLKSQIPVRTWAEWDDAVPGFVEIDLVGHEGGNSFGEFCFTLTVTDICTGWTVNRSVRNKAAKWVFEALEHVTAVFPFPIAGIDSDNGSEFINEHLLAYCHAHEITFTRSRPGNKNDGAHVEQKNWARVRELVGYLRYDTPAELDKLNEIWELDRVFTNYLLPQQKLIEKHRHGAKVTKKHDAPATPHQRAVRHGRMRKRPVIQMNAAFKRVKPGALSRQILALTAELETLALAKKPAPITRQPRLERLNNPEVFQRGNEALIRRFSNEATYYPSRRYCNEATGKRRRGTGHVEKGPVTPAGVTGPLSGQKATSHPRRPSPWTW</sequence>
<dbReference type="Proteomes" id="UP000003828">
    <property type="component" value="Unassembled WGS sequence"/>
</dbReference>
<reference evidence="3 4" key="1">
    <citation type="submission" date="2011-12" db="EMBL/GenBank/DDBJ databases">
        <title>Whole genome shotgun sequence of Arthrobacter globiformis NBRC 12137.</title>
        <authorList>
            <person name="Miyazawa S."/>
            <person name="Hosoyama A."/>
            <person name="Tsuchikane K."/>
            <person name="Katsumata H."/>
            <person name="Yamazaki S."/>
            <person name="Fujita N."/>
        </authorList>
    </citation>
    <scope>NUCLEOTIDE SEQUENCE [LARGE SCALE GENOMIC DNA]</scope>
    <source>
        <strain evidence="3 4">NBRC 12137</strain>
    </source>
</reference>
<gene>
    <name evidence="3" type="ORF">ARGLB_039_00860</name>
</gene>
<dbReference type="GO" id="GO:0003676">
    <property type="term" value="F:nucleic acid binding"/>
    <property type="evidence" value="ECO:0007669"/>
    <property type="project" value="InterPro"/>
</dbReference>
<dbReference type="SUPFAM" id="SSF53098">
    <property type="entry name" value="Ribonuclease H-like"/>
    <property type="match status" value="1"/>
</dbReference>
<dbReference type="InterPro" id="IPR012337">
    <property type="entry name" value="RNaseH-like_sf"/>
</dbReference>
<organism evidence="3 4">
    <name type="scientific">Arthrobacter globiformis (strain ATCC 8010 / DSM 20124 / JCM 1332 / NBRC 12137 / NCIMB 8907 / NRRL B-2979 / 168)</name>
    <dbReference type="NCBI Taxonomy" id="1077972"/>
    <lineage>
        <taxon>Bacteria</taxon>
        <taxon>Bacillati</taxon>
        <taxon>Actinomycetota</taxon>
        <taxon>Actinomycetes</taxon>
        <taxon>Micrococcales</taxon>
        <taxon>Micrococcaceae</taxon>
        <taxon>Arthrobacter</taxon>
    </lineage>
</organism>